<gene>
    <name evidence="2" type="ORF">MGAL_10B000881</name>
</gene>
<sequence length="125" mass="13791">MAMYYSLPADHVSNKSWPAEPVREQASAAVADINQEKPIDPLDVTFDIVHRDADDPQKPMHTSIDRFVTSKRRPWITAEADKAAEMTSSNEVDIDENKNSTTTKGTESAIQSTSKGVQKANPCES</sequence>
<organism evidence="2 3">
    <name type="scientific">Mytilus galloprovincialis</name>
    <name type="common">Mediterranean mussel</name>
    <dbReference type="NCBI Taxonomy" id="29158"/>
    <lineage>
        <taxon>Eukaryota</taxon>
        <taxon>Metazoa</taxon>
        <taxon>Spiralia</taxon>
        <taxon>Lophotrochozoa</taxon>
        <taxon>Mollusca</taxon>
        <taxon>Bivalvia</taxon>
        <taxon>Autobranchia</taxon>
        <taxon>Pteriomorphia</taxon>
        <taxon>Mytilida</taxon>
        <taxon>Mytiloidea</taxon>
        <taxon>Mytilidae</taxon>
        <taxon>Mytilinae</taxon>
        <taxon>Mytilus</taxon>
    </lineage>
</organism>
<accession>A0A8B6FY86</accession>
<protein>
    <submittedName>
        <fullName evidence="2">Uncharacterized protein</fullName>
    </submittedName>
</protein>
<proteinExistence type="predicted"/>
<comment type="caution">
    <text evidence="2">The sequence shown here is derived from an EMBL/GenBank/DDBJ whole genome shotgun (WGS) entry which is preliminary data.</text>
</comment>
<evidence type="ECO:0000313" key="3">
    <source>
        <dbReference type="Proteomes" id="UP000596742"/>
    </source>
</evidence>
<evidence type="ECO:0000256" key="1">
    <source>
        <dbReference type="SAM" id="MobiDB-lite"/>
    </source>
</evidence>
<keyword evidence="3" id="KW-1185">Reference proteome</keyword>
<name>A0A8B6FY86_MYTGA</name>
<feature type="compositionally biased region" description="Polar residues" evidence="1">
    <location>
        <begin position="99"/>
        <end position="116"/>
    </location>
</feature>
<reference evidence="2" key="1">
    <citation type="submission" date="2018-11" db="EMBL/GenBank/DDBJ databases">
        <authorList>
            <person name="Alioto T."/>
            <person name="Alioto T."/>
        </authorList>
    </citation>
    <scope>NUCLEOTIDE SEQUENCE</scope>
</reference>
<feature type="region of interest" description="Disordered" evidence="1">
    <location>
        <begin position="80"/>
        <end position="125"/>
    </location>
</feature>
<dbReference type="Proteomes" id="UP000596742">
    <property type="component" value="Unassembled WGS sequence"/>
</dbReference>
<dbReference type="EMBL" id="UYJE01007547">
    <property type="protein sequence ID" value="VDI55806.1"/>
    <property type="molecule type" value="Genomic_DNA"/>
</dbReference>
<dbReference type="AlphaFoldDB" id="A0A8B6FY86"/>
<evidence type="ECO:0000313" key="2">
    <source>
        <dbReference type="EMBL" id="VDI55806.1"/>
    </source>
</evidence>